<keyword evidence="13" id="KW-1185">Reference proteome</keyword>
<dbReference type="Proteomes" id="UP000733744">
    <property type="component" value="Unassembled WGS sequence"/>
</dbReference>
<dbReference type="InterPro" id="IPR014016">
    <property type="entry name" value="UvrD-like_ATP-bd"/>
</dbReference>
<dbReference type="EC" id="5.6.2.4" evidence="8"/>
<evidence type="ECO:0000256" key="8">
    <source>
        <dbReference type="ARBA" id="ARBA00034808"/>
    </source>
</evidence>
<name>A0ABY3C9S8_9GAMM</name>
<dbReference type="RefSeq" id="WP_127028755.1">
    <property type="nucleotide sequence ID" value="NZ_RYFG02000101.1"/>
</dbReference>
<gene>
    <name evidence="12" type="ORF">EKO24_012770</name>
</gene>
<evidence type="ECO:0000256" key="9">
    <source>
        <dbReference type="ARBA" id="ARBA00048988"/>
    </source>
</evidence>
<evidence type="ECO:0000256" key="2">
    <source>
        <dbReference type="ARBA" id="ARBA00022741"/>
    </source>
</evidence>
<dbReference type="InterPro" id="IPR014017">
    <property type="entry name" value="DNA_helicase_UvrD-like_C"/>
</dbReference>
<keyword evidence="3 10" id="KW-0378">Hydrolase</keyword>
<dbReference type="Gene3D" id="1.10.486.10">
    <property type="entry name" value="PCRA, domain 4"/>
    <property type="match status" value="1"/>
</dbReference>
<evidence type="ECO:0000256" key="6">
    <source>
        <dbReference type="ARBA" id="ARBA00023235"/>
    </source>
</evidence>
<reference evidence="12 13" key="1">
    <citation type="journal article" date="2019" name="Antonie Van Leeuwenhoek">
        <title>Description of 'Ca. Methylobacter oryzae' KRF1, a novel species from the environmentally important Methylobacter clade 2.</title>
        <authorList>
            <person name="Khatri K."/>
            <person name="Mohite J.A."/>
            <person name="Pandit P.S."/>
            <person name="Bahulikar R."/>
            <person name="Rahalkar M.C."/>
        </authorList>
    </citation>
    <scope>NUCLEOTIDE SEQUENCE [LARGE SCALE GENOMIC DNA]</scope>
    <source>
        <strain evidence="12 13">KRF1</strain>
    </source>
</reference>
<evidence type="ECO:0000313" key="13">
    <source>
        <dbReference type="Proteomes" id="UP000733744"/>
    </source>
</evidence>
<evidence type="ECO:0000256" key="5">
    <source>
        <dbReference type="ARBA" id="ARBA00022840"/>
    </source>
</evidence>
<keyword evidence="5 10" id="KW-0067">ATP-binding</keyword>
<evidence type="ECO:0000256" key="7">
    <source>
        <dbReference type="ARBA" id="ARBA00034617"/>
    </source>
</evidence>
<dbReference type="InterPro" id="IPR000212">
    <property type="entry name" value="DNA_helicase_UvrD/REP"/>
</dbReference>
<dbReference type="PROSITE" id="PS51198">
    <property type="entry name" value="UVRD_HELICASE_ATP_BIND"/>
    <property type="match status" value="1"/>
</dbReference>
<dbReference type="InterPro" id="IPR013986">
    <property type="entry name" value="DExx_box_DNA_helicase_dom_sf"/>
</dbReference>
<dbReference type="GO" id="GO:0004386">
    <property type="term" value="F:helicase activity"/>
    <property type="evidence" value="ECO:0007669"/>
    <property type="project" value="UniProtKB-KW"/>
</dbReference>
<comment type="caution">
    <text evidence="12">The sequence shown here is derived from an EMBL/GenBank/DDBJ whole genome shotgun (WGS) entry which is preliminary data.</text>
</comment>
<dbReference type="PANTHER" id="PTHR11070:SF30">
    <property type="entry name" value="F-BOX DNA HELICASE 1"/>
    <property type="match status" value="1"/>
</dbReference>
<keyword evidence="6" id="KW-0413">Isomerase</keyword>
<feature type="domain" description="UvrD-like helicase ATP-binding" evidence="11">
    <location>
        <begin position="4"/>
        <end position="288"/>
    </location>
</feature>
<dbReference type="Gene3D" id="3.40.50.300">
    <property type="entry name" value="P-loop containing nucleotide triphosphate hydrolases"/>
    <property type="match status" value="2"/>
</dbReference>
<sequence>MTLPKPTQEQQTILNSKCACKIVVAVPGSGKSTLLFQAIQQYYTQKQQPGHCLMLTFSKKSDNDNKKKGKTLFFAHRKQLDIRTFDSFCCRILKQHWQLAGYKKRPDFDNGYNQKILQAVYDSIALQKHKDRLPFEDVESIIKQVLETQESSLKAIASVYKKGLYANAVKPFTKILAEYQHHKKSRGIIGFKEQVEGCYQLFVRHPELLQTIAQQYGLLLIDETQDLSPVQLKIAIMLAGAIKQSFFVADDAQNIYSFRGVKATNLKTLEQALSKAKVFTLTQSHRCTKPVALLASKLRQAIQEVRNIKMWSEKEGDKPDFYTFANKNAQYRFVTQKIVKLHHQGMAYSDMAIIARKHESLVNLQRYLQLEMDAFHTAYDDNRTFTPTLLALLLDLMVNGYQESLVDKILLSLDITSTEENFAYVKAELSSTNKTARKNCNKHLKLFGDLIRKGLHANTTEARVRFIHAFLVSYSTKVASSQSSKKSDKHYFNAELTGATMLAKQGIDDAQMLEHLYALGKSDQGGVSLLTAHGAKGLEFKVVFVIDADNTLFPYVHSHRHHDNENDERKLFYVAITRCSQTLIMSSVYNEASNIKPTDFILKLKGFKRIINITDTTRNH</sequence>
<dbReference type="Pfam" id="PF00580">
    <property type="entry name" value="UvrD-helicase"/>
    <property type="match status" value="1"/>
</dbReference>
<keyword evidence="2 10" id="KW-0547">Nucleotide-binding</keyword>
<dbReference type="PANTHER" id="PTHR11070">
    <property type="entry name" value="UVRD / RECB / PCRA DNA HELICASE FAMILY MEMBER"/>
    <property type="match status" value="1"/>
</dbReference>
<dbReference type="Pfam" id="PF13361">
    <property type="entry name" value="UvrD_C"/>
    <property type="match status" value="2"/>
</dbReference>
<keyword evidence="4 10" id="KW-0347">Helicase</keyword>
<comment type="catalytic activity">
    <reaction evidence="7">
        <text>Couples ATP hydrolysis with the unwinding of duplex DNA by translocating in the 3'-5' direction.</text>
        <dbReference type="EC" id="5.6.2.4"/>
    </reaction>
</comment>
<evidence type="ECO:0000256" key="4">
    <source>
        <dbReference type="ARBA" id="ARBA00022806"/>
    </source>
</evidence>
<feature type="binding site" evidence="10">
    <location>
        <begin position="25"/>
        <end position="32"/>
    </location>
    <ligand>
        <name>ATP</name>
        <dbReference type="ChEBI" id="CHEBI:30616"/>
    </ligand>
</feature>
<dbReference type="SUPFAM" id="SSF52540">
    <property type="entry name" value="P-loop containing nucleoside triphosphate hydrolases"/>
    <property type="match status" value="1"/>
</dbReference>
<evidence type="ECO:0000313" key="12">
    <source>
        <dbReference type="EMBL" id="TRW93319.1"/>
    </source>
</evidence>
<proteinExistence type="inferred from homology"/>
<organism evidence="12 13">
    <name type="scientific">Candidatus Methylobacter oryzae</name>
    <dbReference type="NCBI Taxonomy" id="2497749"/>
    <lineage>
        <taxon>Bacteria</taxon>
        <taxon>Pseudomonadati</taxon>
        <taxon>Pseudomonadota</taxon>
        <taxon>Gammaproteobacteria</taxon>
        <taxon>Methylococcales</taxon>
        <taxon>Methylococcaceae</taxon>
        <taxon>Methylobacter</taxon>
    </lineage>
</organism>
<accession>A0ABY3C9S8</accession>
<comment type="catalytic activity">
    <reaction evidence="9">
        <text>ATP + H2O = ADP + phosphate + H(+)</text>
        <dbReference type="Rhea" id="RHEA:13065"/>
        <dbReference type="ChEBI" id="CHEBI:15377"/>
        <dbReference type="ChEBI" id="CHEBI:15378"/>
        <dbReference type="ChEBI" id="CHEBI:30616"/>
        <dbReference type="ChEBI" id="CHEBI:43474"/>
        <dbReference type="ChEBI" id="CHEBI:456216"/>
        <dbReference type="EC" id="5.6.2.4"/>
    </reaction>
</comment>
<evidence type="ECO:0000256" key="3">
    <source>
        <dbReference type="ARBA" id="ARBA00022801"/>
    </source>
</evidence>
<evidence type="ECO:0000256" key="10">
    <source>
        <dbReference type="PROSITE-ProRule" id="PRU00560"/>
    </source>
</evidence>
<comment type="similarity">
    <text evidence="1">Belongs to the helicase family. UvrD subfamily.</text>
</comment>
<protein>
    <recommendedName>
        <fullName evidence="8">DNA 3'-5' helicase</fullName>
        <ecNumber evidence="8">5.6.2.4</ecNumber>
    </recommendedName>
</protein>
<dbReference type="Gene3D" id="1.10.10.160">
    <property type="match status" value="1"/>
</dbReference>
<dbReference type="InterPro" id="IPR027417">
    <property type="entry name" value="P-loop_NTPase"/>
</dbReference>
<evidence type="ECO:0000256" key="1">
    <source>
        <dbReference type="ARBA" id="ARBA00009922"/>
    </source>
</evidence>
<dbReference type="EMBL" id="RYFG02000101">
    <property type="protein sequence ID" value="TRW93319.1"/>
    <property type="molecule type" value="Genomic_DNA"/>
</dbReference>
<evidence type="ECO:0000259" key="11">
    <source>
        <dbReference type="PROSITE" id="PS51198"/>
    </source>
</evidence>